<feature type="region of interest" description="Disordered" evidence="1">
    <location>
        <begin position="61"/>
        <end position="116"/>
    </location>
</feature>
<dbReference type="AlphaFoldDB" id="D8QC54"/>
<accession>D8QC54</accession>
<feature type="region of interest" description="Disordered" evidence="1">
    <location>
        <begin position="137"/>
        <end position="228"/>
    </location>
</feature>
<sequence>MEIEEEERKPILVDGVAIPPSMRFDKGHPLTLFSQRMPAVDWFERNEAHARELGIWIEEPPVSGTSESRASLATHERPLTPGNVSDSSGDVPLHQQTKRAVRSHGGRPTKASTIGRPVYLSTDAREESIPVEWEVGMSGRKRKRRVSATPMTDPDEGYVSWASESEADSDYKSGKAKPARPKGHTAPKPKPKPKAQSSPRKRTRTTKHQTPAGTFRRGRPPKHEQPIPSTSAFAGFEELPDELKIEPAELAPPMTDTRCPHCNAKFGRPADVRRHVAYICPALQGKRSLKDCTCSRCGAVMARPDALERHHKSAFDCVDGTPRTVWPMGRPEPRSFPKLGTRRRRRSGGSAK</sequence>
<evidence type="ECO:0000256" key="1">
    <source>
        <dbReference type="SAM" id="MobiDB-lite"/>
    </source>
</evidence>
<dbReference type="HOGENOM" id="CLU_787916_0_0_1"/>
<dbReference type="EMBL" id="GL377309">
    <property type="protein sequence ID" value="EFI94874.1"/>
    <property type="molecule type" value="Genomic_DNA"/>
</dbReference>
<feature type="compositionally biased region" description="Basic residues" evidence="1">
    <location>
        <begin position="96"/>
        <end position="107"/>
    </location>
</feature>
<feature type="compositionally biased region" description="Basic residues" evidence="1">
    <location>
        <begin position="340"/>
        <end position="352"/>
    </location>
</feature>
<protein>
    <submittedName>
        <fullName evidence="2">Uncharacterized protein</fullName>
    </submittedName>
</protein>
<dbReference type="VEuPathDB" id="FungiDB:SCHCODRAFT_0250247"/>
<evidence type="ECO:0000313" key="3">
    <source>
        <dbReference type="Proteomes" id="UP000007431"/>
    </source>
</evidence>
<dbReference type="Proteomes" id="UP000007431">
    <property type="component" value="Unassembled WGS sequence"/>
</dbReference>
<feature type="compositionally biased region" description="Basic residues" evidence="1">
    <location>
        <begin position="174"/>
        <end position="207"/>
    </location>
</feature>
<keyword evidence="3" id="KW-1185">Reference proteome</keyword>
<name>D8QC54_SCHCM</name>
<dbReference type="Gene3D" id="3.30.160.60">
    <property type="entry name" value="Classic Zinc Finger"/>
    <property type="match status" value="1"/>
</dbReference>
<organism evidence="3">
    <name type="scientific">Schizophyllum commune (strain H4-8 / FGSC 9210)</name>
    <name type="common">Split gill fungus</name>
    <dbReference type="NCBI Taxonomy" id="578458"/>
    <lineage>
        <taxon>Eukaryota</taxon>
        <taxon>Fungi</taxon>
        <taxon>Dikarya</taxon>
        <taxon>Basidiomycota</taxon>
        <taxon>Agaricomycotina</taxon>
        <taxon>Agaricomycetes</taxon>
        <taxon>Agaricomycetidae</taxon>
        <taxon>Agaricales</taxon>
        <taxon>Schizophyllaceae</taxon>
        <taxon>Schizophyllum</taxon>
    </lineage>
</organism>
<evidence type="ECO:0000313" key="2">
    <source>
        <dbReference type="EMBL" id="EFI94874.1"/>
    </source>
</evidence>
<proteinExistence type="predicted"/>
<gene>
    <name evidence="2" type="ORF">SCHCODRAFT_250247</name>
</gene>
<dbReference type="InParanoid" id="D8QC54"/>
<dbReference type="OrthoDB" id="3038431at2759"/>
<feature type="region of interest" description="Disordered" evidence="1">
    <location>
        <begin position="326"/>
        <end position="352"/>
    </location>
</feature>
<reference evidence="2 3" key="1">
    <citation type="journal article" date="2010" name="Nat. Biotechnol.">
        <title>Genome sequence of the model mushroom Schizophyllum commune.</title>
        <authorList>
            <person name="Ohm R.A."/>
            <person name="de Jong J.F."/>
            <person name="Lugones L.G."/>
            <person name="Aerts A."/>
            <person name="Kothe E."/>
            <person name="Stajich J.E."/>
            <person name="de Vries R.P."/>
            <person name="Record E."/>
            <person name="Levasseur A."/>
            <person name="Baker S.E."/>
            <person name="Bartholomew K.A."/>
            <person name="Coutinho P.M."/>
            <person name="Erdmann S."/>
            <person name="Fowler T.J."/>
            <person name="Gathman A.C."/>
            <person name="Lombard V."/>
            <person name="Henrissat B."/>
            <person name="Knabe N."/>
            <person name="Kuees U."/>
            <person name="Lilly W.W."/>
            <person name="Lindquist E."/>
            <person name="Lucas S."/>
            <person name="Magnuson J.K."/>
            <person name="Piumi F."/>
            <person name="Raudaskoski M."/>
            <person name="Salamov A."/>
            <person name="Schmutz J."/>
            <person name="Schwarze F.W.M.R."/>
            <person name="vanKuyk P.A."/>
            <person name="Horton J.S."/>
            <person name="Grigoriev I.V."/>
            <person name="Woesten H.A.B."/>
        </authorList>
    </citation>
    <scope>NUCLEOTIDE SEQUENCE [LARGE SCALE GENOMIC DNA]</scope>
    <source>
        <strain evidence="3">H4-8 / FGSC 9210</strain>
    </source>
</reference>